<keyword evidence="3" id="KW-1185">Reference proteome</keyword>
<dbReference type="Pfam" id="PF04230">
    <property type="entry name" value="PS_pyruv_trans"/>
    <property type="match status" value="1"/>
</dbReference>
<dbReference type="InterPro" id="IPR007345">
    <property type="entry name" value="Polysacch_pyruvyl_Trfase"/>
</dbReference>
<dbReference type="Proteomes" id="UP001377337">
    <property type="component" value="Chromosome"/>
</dbReference>
<keyword evidence="2" id="KW-0808">Transferase</keyword>
<sequence>MNSVKKVFKRVPYMQKGIALVRKKEYDIKNYKRVSNNINHQRGENNQPIIYLFACPRHRNLGDHAIVLAEKKLIKDLCPVYKVIDIYLDDTFIAAKEIRKQIKENDIIAFNGGGYIGDEYLHAEKAIRYLLGLFNDNKCLFFPQTIFFSNTERGRIEFNKTIEEYSKHPNLLLVARENKSYNIIKQNFTKNKVILAPDIVFYLNESKENIVRNNILTCLRDDVESSLSVSEKNGIISELKKKYNNVKITDTLSSENVSSSEREESLKQKLDEFRSSKIVVTDRIHGMIFAAITETPCIVLNNYNHKVKGTHEWIKNLNYIKFVENKDDLFKLVEDLQGLKTDKFDNNFALKYHKEICNFINS</sequence>
<dbReference type="PANTHER" id="PTHR36836:SF1">
    <property type="entry name" value="COLANIC ACID BIOSYNTHESIS PROTEIN WCAK"/>
    <property type="match status" value="1"/>
</dbReference>
<organism evidence="2 3">
    <name type="scientific">Metabacillus sediminis</name>
    <dbReference type="NCBI Taxonomy" id="3117746"/>
    <lineage>
        <taxon>Bacteria</taxon>
        <taxon>Bacillati</taxon>
        <taxon>Bacillota</taxon>
        <taxon>Bacilli</taxon>
        <taxon>Bacillales</taxon>
        <taxon>Bacillaceae</taxon>
        <taxon>Metabacillus</taxon>
    </lineage>
</organism>
<dbReference type="GO" id="GO:0016740">
    <property type="term" value="F:transferase activity"/>
    <property type="evidence" value="ECO:0007669"/>
    <property type="project" value="UniProtKB-KW"/>
</dbReference>
<accession>A0ABZ2NHK7</accession>
<reference evidence="2 3" key="1">
    <citation type="submission" date="2024-02" db="EMBL/GenBank/DDBJ databases">
        <title>Seven novel Bacillus-like species.</title>
        <authorList>
            <person name="Liu G."/>
        </authorList>
    </citation>
    <scope>NUCLEOTIDE SEQUENCE [LARGE SCALE GENOMIC DNA]</scope>
    <source>
        <strain evidence="2 3">FJAT-52054</strain>
    </source>
</reference>
<dbReference type="PANTHER" id="PTHR36836">
    <property type="entry name" value="COLANIC ACID BIOSYNTHESIS PROTEIN WCAK"/>
    <property type="match status" value="1"/>
</dbReference>
<dbReference type="RefSeq" id="WP_338778802.1">
    <property type="nucleotide sequence ID" value="NZ_CP147407.1"/>
</dbReference>
<feature type="domain" description="Polysaccharide pyruvyl transferase" evidence="1">
    <location>
        <begin position="60"/>
        <end position="302"/>
    </location>
</feature>
<proteinExistence type="predicted"/>
<gene>
    <name evidence="2" type="ORF">WCV65_19455</name>
</gene>
<dbReference type="EMBL" id="CP147407">
    <property type="protein sequence ID" value="WXB96682.1"/>
    <property type="molecule type" value="Genomic_DNA"/>
</dbReference>
<evidence type="ECO:0000313" key="2">
    <source>
        <dbReference type="EMBL" id="WXB96682.1"/>
    </source>
</evidence>
<evidence type="ECO:0000313" key="3">
    <source>
        <dbReference type="Proteomes" id="UP001377337"/>
    </source>
</evidence>
<name>A0ABZ2NHK7_9BACI</name>
<evidence type="ECO:0000259" key="1">
    <source>
        <dbReference type="Pfam" id="PF04230"/>
    </source>
</evidence>
<protein>
    <submittedName>
        <fullName evidence="2">Polysaccharide pyruvyl transferase family protein</fullName>
    </submittedName>
</protein>